<comment type="caution">
    <text evidence="1">The sequence shown here is derived from an EMBL/GenBank/DDBJ whole genome shotgun (WGS) entry which is preliminary data.</text>
</comment>
<dbReference type="Proteomes" id="UP000773469">
    <property type="component" value="Unassembled WGS sequence"/>
</dbReference>
<evidence type="ECO:0000313" key="2">
    <source>
        <dbReference type="Proteomes" id="UP000773469"/>
    </source>
</evidence>
<dbReference type="EMBL" id="BPEU01000020">
    <property type="protein sequence ID" value="GIU43122.1"/>
    <property type="molecule type" value="Genomic_DNA"/>
</dbReference>
<sequence>MSKYWLLLVLAFGIESVGFSSVAEEIHENADEIVLDFLADLAQVQVEEGEIISNKINSIYKSSHWVDVSQDDMRKVDISLVNAPFLILADLNGGKVIQSKVVDKYACVFVANKAVIGGFSLVYEDGWKFMAPSVYWEDQKLSKECLALKFELGVTDKEFITLKE</sequence>
<reference evidence="1 2" key="1">
    <citation type="submission" date="2021-05" db="EMBL/GenBank/DDBJ databases">
        <title>Molecular characterization for Shewanella algae harboring chromosomal blaOXA-55-like strains isolated from clinical and environment sample.</title>
        <authorList>
            <person name="Ohama Y."/>
            <person name="Aoki K."/>
            <person name="Harada S."/>
            <person name="Moriya K."/>
            <person name="Ishii Y."/>
            <person name="Tateda K."/>
        </authorList>
    </citation>
    <scope>NUCLEOTIDE SEQUENCE [LARGE SCALE GENOMIC DNA]</scope>
    <source>
        <strain evidence="1 2">MBTL60-118</strain>
    </source>
</reference>
<gene>
    <name evidence="1" type="ORF">TUM3794_28070</name>
</gene>
<protein>
    <submittedName>
        <fullName evidence="1">Uncharacterized protein</fullName>
    </submittedName>
</protein>
<organism evidence="1 2">
    <name type="scientific">Shewanella colwelliana</name>
    <name type="common">Alteromonas colwelliana</name>
    <dbReference type="NCBI Taxonomy" id="23"/>
    <lineage>
        <taxon>Bacteria</taxon>
        <taxon>Pseudomonadati</taxon>
        <taxon>Pseudomonadota</taxon>
        <taxon>Gammaproteobacteria</taxon>
        <taxon>Alteromonadales</taxon>
        <taxon>Shewanellaceae</taxon>
        <taxon>Shewanella</taxon>
    </lineage>
</organism>
<evidence type="ECO:0000313" key="1">
    <source>
        <dbReference type="EMBL" id="GIU43122.1"/>
    </source>
</evidence>
<name>A0ABQ4P6F4_SHECO</name>
<dbReference type="RefSeq" id="WP_028763702.1">
    <property type="nucleotide sequence ID" value="NZ_BPEU01000020.1"/>
</dbReference>
<keyword evidence="2" id="KW-1185">Reference proteome</keyword>
<accession>A0ABQ4P6F4</accession>
<proteinExistence type="predicted"/>